<gene>
    <name evidence="2" type="ORF">B0I28_11712</name>
</gene>
<evidence type="ECO:0000256" key="1">
    <source>
        <dbReference type="SAM" id="Coils"/>
    </source>
</evidence>
<dbReference type="Proteomes" id="UP000238176">
    <property type="component" value="Unassembled WGS sequence"/>
</dbReference>
<dbReference type="EMBL" id="PVTJ01000017">
    <property type="protein sequence ID" value="PRY53513.1"/>
    <property type="molecule type" value="Genomic_DNA"/>
</dbReference>
<feature type="coiled-coil region" evidence="1">
    <location>
        <begin position="105"/>
        <end position="132"/>
    </location>
</feature>
<accession>A0A2T0U6G4</accession>
<keyword evidence="1" id="KW-0175">Coiled coil</keyword>
<organism evidence="2 3">
    <name type="scientific">Glycomyces artemisiae</name>
    <dbReference type="NCBI Taxonomy" id="1076443"/>
    <lineage>
        <taxon>Bacteria</taxon>
        <taxon>Bacillati</taxon>
        <taxon>Actinomycetota</taxon>
        <taxon>Actinomycetes</taxon>
        <taxon>Glycomycetales</taxon>
        <taxon>Glycomycetaceae</taxon>
        <taxon>Glycomyces</taxon>
    </lineage>
</organism>
<evidence type="ECO:0000313" key="2">
    <source>
        <dbReference type="EMBL" id="PRY53513.1"/>
    </source>
</evidence>
<dbReference type="AlphaFoldDB" id="A0A2T0U6G4"/>
<name>A0A2T0U6G4_9ACTN</name>
<comment type="caution">
    <text evidence="2">The sequence shown here is derived from an EMBL/GenBank/DDBJ whole genome shotgun (WGS) entry which is preliminary data.</text>
</comment>
<sequence>MTTTTATQTKAPAAIDPAALYAKWTDAAKDVLRRYSSASVSEVGNSHAAARAWKDGAANLYVAEDLAAYLIGQMQAESTSLAARETYADMLNDLYLASEAPAGEVAELRAALVRLEAELAELRARLDGVVTD</sequence>
<evidence type="ECO:0000313" key="3">
    <source>
        <dbReference type="Proteomes" id="UP000238176"/>
    </source>
</evidence>
<keyword evidence="3" id="KW-1185">Reference proteome</keyword>
<protein>
    <submittedName>
        <fullName evidence="2">Uncharacterized protein</fullName>
    </submittedName>
</protein>
<proteinExistence type="predicted"/>
<dbReference type="RefSeq" id="WP_106366860.1">
    <property type="nucleotide sequence ID" value="NZ_PVTJ01000017.1"/>
</dbReference>
<reference evidence="2 3" key="1">
    <citation type="submission" date="2018-03" db="EMBL/GenBank/DDBJ databases">
        <title>Genomic Encyclopedia of Type Strains, Phase III (KMG-III): the genomes of soil and plant-associated and newly described type strains.</title>
        <authorList>
            <person name="Whitman W."/>
        </authorList>
    </citation>
    <scope>NUCLEOTIDE SEQUENCE [LARGE SCALE GENOMIC DNA]</scope>
    <source>
        <strain evidence="2 3">CGMCC 4.7067</strain>
    </source>
</reference>